<feature type="domain" description="Death" evidence="2">
    <location>
        <begin position="457"/>
        <end position="524"/>
    </location>
</feature>
<feature type="compositionally biased region" description="Basic and acidic residues" evidence="1">
    <location>
        <begin position="8"/>
        <end position="23"/>
    </location>
</feature>
<organism evidence="3 4">
    <name type="scientific">Stylophora pistillata</name>
    <name type="common">Smooth cauliflower coral</name>
    <dbReference type="NCBI Taxonomy" id="50429"/>
    <lineage>
        <taxon>Eukaryota</taxon>
        <taxon>Metazoa</taxon>
        <taxon>Cnidaria</taxon>
        <taxon>Anthozoa</taxon>
        <taxon>Hexacorallia</taxon>
        <taxon>Scleractinia</taxon>
        <taxon>Astrocoeniina</taxon>
        <taxon>Pocilloporidae</taxon>
        <taxon>Stylophora</taxon>
    </lineage>
</organism>
<dbReference type="GO" id="GO:0007165">
    <property type="term" value="P:signal transduction"/>
    <property type="evidence" value="ECO:0007669"/>
    <property type="project" value="InterPro"/>
</dbReference>
<dbReference type="Pfam" id="PF00531">
    <property type="entry name" value="Death"/>
    <property type="match status" value="1"/>
</dbReference>
<dbReference type="EMBL" id="LSMT01000700">
    <property type="protein sequence ID" value="PFX14993.1"/>
    <property type="molecule type" value="Genomic_DNA"/>
</dbReference>
<dbReference type="OrthoDB" id="10492519at2759"/>
<dbReference type="InterPro" id="IPR000488">
    <property type="entry name" value="Death_dom"/>
</dbReference>
<proteinExistence type="predicted"/>
<dbReference type="CDD" id="cd01670">
    <property type="entry name" value="Death"/>
    <property type="match status" value="1"/>
</dbReference>
<evidence type="ECO:0000313" key="3">
    <source>
        <dbReference type="EMBL" id="PFX14993.1"/>
    </source>
</evidence>
<feature type="region of interest" description="Disordered" evidence="1">
    <location>
        <begin position="1"/>
        <end position="47"/>
    </location>
</feature>
<name>A0A2B4RDU1_STYPI</name>
<dbReference type="SUPFAM" id="SSF47986">
    <property type="entry name" value="DEATH domain"/>
    <property type="match status" value="1"/>
</dbReference>
<keyword evidence="4" id="KW-1185">Reference proteome</keyword>
<accession>A0A2B4RDU1</accession>
<dbReference type="InterPro" id="IPR011029">
    <property type="entry name" value="DEATH-like_dom_sf"/>
</dbReference>
<evidence type="ECO:0000256" key="1">
    <source>
        <dbReference type="SAM" id="MobiDB-lite"/>
    </source>
</evidence>
<protein>
    <recommendedName>
        <fullName evidence="2">Death domain-containing protein</fullName>
    </recommendedName>
</protein>
<dbReference type="AlphaFoldDB" id="A0A2B4RDU1"/>
<dbReference type="Proteomes" id="UP000225706">
    <property type="component" value="Unassembled WGS sequence"/>
</dbReference>
<dbReference type="SMART" id="SM00005">
    <property type="entry name" value="DEATH"/>
    <property type="match status" value="1"/>
</dbReference>
<dbReference type="Gene3D" id="1.10.533.10">
    <property type="entry name" value="Death Domain, Fas"/>
    <property type="match status" value="1"/>
</dbReference>
<evidence type="ECO:0000259" key="2">
    <source>
        <dbReference type="PROSITE" id="PS50017"/>
    </source>
</evidence>
<comment type="caution">
    <text evidence="3">The sequence shown here is derived from an EMBL/GenBank/DDBJ whole genome shotgun (WGS) entry which is preliminary data.</text>
</comment>
<reference evidence="4" key="1">
    <citation type="journal article" date="2017" name="bioRxiv">
        <title>Comparative analysis of the genomes of Stylophora pistillata and Acropora digitifera provides evidence for extensive differences between species of corals.</title>
        <authorList>
            <person name="Voolstra C.R."/>
            <person name="Li Y."/>
            <person name="Liew Y.J."/>
            <person name="Baumgarten S."/>
            <person name="Zoccola D."/>
            <person name="Flot J.-F."/>
            <person name="Tambutte S."/>
            <person name="Allemand D."/>
            <person name="Aranda M."/>
        </authorList>
    </citation>
    <scope>NUCLEOTIDE SEQUENCE [LARGE SCALE GENOMIC DNA]</scope>
</reference>
<evidence type="ECO:0000313" key="4">
    <source>
        <dbReference type="Proteomes" id="UP000225706"/>
    </source>
</evidence>
<sequence>MAPVPAIHDFKEGNAREEDKSLEVEEVVSRSTDQDDEQLEEAAGNENGGKTVIRRGKIAGECQTWNFAEVGASITFKLGTIAKSLAVTCSLWSPEALSLPIGKDELLVSNVIELSHDGAPDLEFMENVPGRINVALSHSAFNLKGYEVVIKQLVDPEYNEWKDLETTNIWHTSVSAIVPNWMFPFAEATCTKRWFSSFAVIWRLQSFVFPKLTSVTTDFICSVPDYSNVSVAIPWNSLPADADFCLTLKVQEAPRIDRDVEGMFVGPILHISCSHDVKLSEPAKISVPLALTNSEKEPVDLQSGQLRILHFKSRENSQEWTDITDHLEMPVVLRDGIVTFQVKAFCRFLDQEPFRLCVRVSIGDKSNLQVKFCKEREKSGVICAVPIIPRSAATKTSPLLVSRVFDSSMSAQIAQQSGVKRPNVESWSGSPDAAKKRKRSCVEIENAHYMVKDGNPSEYELEVLSLELGEKWEELGRRLGFKQAEIISFYGDNRGLSRRAYLMLLAWKQKEGSKATYAFLNDVLCHNLVKRKDLGEQFCCDKIVDNASPYYSIIN</sequence>
<gene>
    <name evidence="3" type="ORF">AWC38_SpisGene20815</name>
</gene>
<dbReference type="PROSITE" id="PS50017">
    <property type="entry name" value="DEATH_DOMAIN"/>
    <property type="match status" value="1"/>
</dbReference>
<dbReference type="Gene3D" id="2.60.220.30">
    <property type="match status" value="2"/>
</dbReference>